<dbReference type="Gene3D" id="1.20.1440.60">
    <property type="entry name" value="23S rRNA-intervening sequence"/>
    <property type="match status" value="1"/>
</dbReference>
<dbReference type="PANTHER" id="PTHR38471:SF2">
    <property type="entry name" value="FOUR HELIX BUNDLE PROTEIN"/>
    <property type="match status" value="1"/>
</dbReference>
<organism evidence="1 2">
    <name type="scientific">Flavilitoribacter nigricans (strain ATCC 23147 / DSM 23189 / NBRC 102662 / NCIMB 1420 / SS-2)</name>
    <name type="common">Lewinella nigricans</name>
    <dbReference type="NCBI Taxonomy" id="1122177"/>
    <lineage>
        <taxon>Bacteria</taxon>
        <taxon>Pseudomonadati</taxon>
        <taxon>Bacteroidota</taxon>
        <taxon>Saprospiria</taxon>
        <taxon>Saprospirales</taxon>
        <taxon>Lewinellaceae</taxon>
        <taxon>Flavilitoribacter</taxon>
    </lineage>
</organism>
<evidence type="ECO:0000313" key="2">
    <source>
        <dbReference type="Proteomes" id="UP000223913"/>
    </source>
</evidence>
<proteinExistence type="predicted"/>
<reference evidence="1 2" key="1">
    <citation type="submission" date="2017-10" db="EMBL/GenBank/DDBJ databases">
        <title>The draft genome sequence of Lewinella nigricans NBRC 102662.</title>
        <authorList>
            <person name="Wang K."/>
        </authorList>
    </citation>
    <scope>NUCLEOTIDE SEQUENCE [LARGE SCALE GENOMIC DNA]</scope>
    <source>
        <strain evidence="1 2">NBRC 102662</strain>
    </source>
</reference>
<comment type="caution">
    <text evidence="1">The sequence shown here is derived from an EMBL/GenBank/DDBJ whole genome shotgun (WGS) entry which is preliminary data.</text>
</comment>
<dbReference type="CDD" id="cd16377">
    <property type="entry name" value="23S_rRNA_IVP_like"/>
    <property type="match status" value="1"/>
</dbReference>
<dbReference type="Pfam" id="PF05635">
    <property type="entry name" value="23S_rRNA_IVP"/>
    <property type="match status" value="1"/>
</dbReference>
<dbReference type="InterPro" id="IPR012657">
    <property type="entry name" value="23S_rRNA-intervening_sequence"/>
</dbReference>
<dbReference type="AlphaFoldDB" id="A0A2D0N398"/>
<accession>A0A2D0N398</accession>
<name>A0A2D0N398_FLAN2</name>
<dbReference type="SUPFAM" id="SSF158446">
    <property type="entry name" value="IVS-encoded protein-like"/>
    <property type="match status" value="1"/>
</dbReference>
<dbReference type="InterPro" id="IPR036583">
    <property type="entry name" value="23S_rRNA_IVS_sf"/>
</dbReference>
<evidence type="ECO:0000313" key="1">
    <source>
        <dbReference type="EMBL" id="PHN02870.1"/>
    </source>
</evidence>
<dbReference type="OrthoDB" id="5515766at2"/>
<dbReference type="PANTHER" id="PTHR38471">
    <property type="entry name" value="FOUR HELIX BUNDLE PROTEIN"/>
    <property type="match status" value="1"/>
</dbReference>
<dbReference type="RefSeq" id="WP_099153810.1">
    <property type="nucleotide sequence ID" value="NZ_PDUD01000036.1"/>
</dbReference>
<keyword evidence="2" id="KW-1185">Reference proteome</keyword>
<sequence length="120" mass="14098">MAKIEKFEDLQCWQKARELTRLVYSLEGPITTNWSIKDQFQRASLSIMNNIAEGFNRFSNREKIRFLEIAQSSANEVKSMIYVLKDLNYLIDDQITELFMLVEETKAKILGLIRYLKNKG</sequence>
<dbReference type="EMBL" id="PDUD01000036">
    <property type="protein sequence ID" value="PHN02870.1"/>
    <property type="molecule type" value="Genomic_DNA"/>
</dbReference>
<dbReference type="NCBIfam" id="TIGR02436">
    <property type="entry name" value="four helix bundle protein"/>
    <property type="match status" value="1"/>
</dbReference>
<gene>
    <name evidence="1" type="ORF">CRP01_30295</name>
</gene>
<protein>
    <submittedName>
        <fullName evidence="1">Four helix bundle protein</fullName>
    </submittedName>
</protein>
<dbReference type="Proteomes" id="UP000223913">
    <property type="component" value="Unassembled WGS sequence"/>
</dbReference>